<feature type="transmembrane region" description="Helical" evidence="1">
    <location>
        <begin position="36"/>
        <end position="54"/>
    </location>
</feature>
<reference evidence="3" key="1">
    <citation type="submission" date="2016-01" db="EMBL/GenBank/DDBJ databases">
        <title>Draft genome of Chromobacterium sp. F49.</title>
        <authorList>
            <person name="Hong K.W."/>
        </authorList>
    </citation>
    <scope>NUCLEOTIDE SEQUENCE [LARGE SCALE GENOMIC DNA]</scope>
    <source>
        <strain evidence="3">CN10</strain>
    </source>
</reference>
<keyword evidence="1" id="KW-1133">Transmembrane helix</keyword>
<organism evidence="2 3">
    <name type="scientific">Crenobacter luteus</name>
    <dbReference type="NCBI Taxonomy" id="1452487"/>
    <lineage>
        <taxon>Bacteria</taxon>
        <taxon>Pseudomonadati</taxon>
        <taxon>Pseudomonadota</taxon>
        <taxon>Betaproteobacteria</taxon>
        <taxon>Neisseriales</taxon>
        <taxon>Neisseriaceae</taxon>
        <taxon>Crenobacter</taxon>
    </lineage>
</organism>
<comment type="caution">
    <text evidence="2">The sequence shown here is derived from an EMBL/GenBank/DDBJ whole genome shotgun (WGS) entry which is preliminary data.</text>
</comment>
<evidence type="ECO:0000313" key="3">
    <source>
        <dbReference type="Proteomes" id="UP000076625"/>
    </source>
</evidence>
<dbReference type="STRING" id="1452487.AVW16_08335"/>
<dbReference type="InterPro" id="IPR005133">
    <property type="entry name" value="PhaG_MnhG_YufB"/>
</dbReference>
<evidence type="ECO:0000256" key="1">
    <source>
        <dbReference type="SAM" id="Phobius"/>
    </source>
</evidence>
<evidence type="ECO:0008006" key="4">
    <source>
        <dbReference type="Google" id="ProtNLM"/>
    </source>
</evidence>
<proteinExistence type="predicted"/>
<dbReference type="PANTHER" id="PTHR34703:SF1">
    <property type="entry name" value="ANTIPORTER SUBUNIT MNHG2-RELATED"/>
    <property type="match status" value="1"/>
</dbReference>
<evidence type="ECO:0000313" key="2">
    <source>
        <dbReference type="EMBL" id="KZE33534.1"/>
    </source>
</evidence>
<keyword evidence="3" id="KW-1185">Reference proteome</keyword>
<dbReference type="Proteomes" id="UP000076625">
    <property type="component" value="Unassembled WGS sequence"/>
</dbReference>
<dbReference type="NCBIfam" id="TIGR01300">
    <property type="entry name" value="CPA3_mnhG_phaG"/>
    <property type="match status" value="1"/>
</dbReference>
<dbReference type="AlphaFoldDB" id="A0A165FK79"/>
<accession>A0A165FK79</accession>
<dbReference type="PANTHER" id="PTHR34703">
    <property type="entry name" value="ANTIPORTER SUBUNIT MNHG2-RELATED"/>
    <property type="match status" value="1"/>
</dbReference>
<sequence length="100" mass="10449">MTALGWILLLLGVCLLVVACWGVLRLPDALSRQHAATKAATLALGVMVVGVGLIHPHGAWWMRLVLLMAVLLLTLPLASHALARAAARLAGRQGQADDGA</sequence>
<protein>
    <recommendedName>
        <fullName evidence="4">Cation:proton antiporter</fullName>
    </recommendedName>
</protein>
<dbReference type="GO" id="GO:0015385">
    <property type="term" value="F:sodium:proton antiporter activity"/>
    <property type="evidence" value="ECO:0007669"/>
    <property type="project" value="TreeGrafter"/>
</dbReference>
<dbReference type="EMBL" id="LQQU01000013">
    <property type="protein sequence ID" value="KZE33534.1"/>
    <property type="molecule type" value="Genomic_DNA"/>
</dbReference>
<gene>
    <name evidence="2" type="ORF">AVW16_08335</name>
</gene>
<keyword evidence="1" id="KW-0812">Transmembrane</keyword>
<name>A0A165FK79_9NEIS</name>
<dbReference type="RefSeq" id="WP_066610913.1">
    <property type="nucleotide sequence ID" value="NZ_LQQU01000013.1"/>
</dbReference>
<keyword evidence="1" id="KW-0472">Membrane</keyword>
<feature type="transmembrane region" description="Helical" evidence="1">
    <location>
        <begin position="60"/>
        <end position="83"/>
    </location>
</feature>
<dbReference type="Pfam" id="PF03334">
    <property type="entry name" value="PhaG_MnhG_YufB"/>
    <property type="match status" value="1"/>
</dbReference>
<feature type="transmembrane region" description="Helical" evidence="1">
    <location>
        <begin position="6"/>
        <end position="24"/>
    </location>
</feature>